<dbReference type="Proteomes" id="UP000468990">
    <property type="component" value="Unassembled WGS sequence"/>
</dbReference>
<organism evidence="8 9">
    <name type="scientific">Flavobacterium resistens</name>
    <dbReference type="NCBI Taxonomy" id="443612"/>
    <lineage>
        <taxon>Bacteria</taxon>
        <taxon>Pseudomonadati</taxon>
        <taxon>Bacteroidota</taxon>
        <taxon>Flavobacteriia</taxon>
        <taxon>Flavobacteriales</taxon>
        <taxon>Flavobacteriaceae</taxon>
        <taxon>Flavobacterium</taxon>
    </lineage>
</organism>
<dbReference type="InterPro" id="IPR002797">
    <property type="entry name" value="Polysacc_synth"/>
</dbReference>
<evidence type="ECO:0000313" key="7">
    <source>
        <dbReference type="EMBL" id="MRX68166.1"/>
    </source>
</evidence>
<feature type="transmembrane region" description="Helical" evidence="6">
    <location>
        <begin position="387"/>
        <end position="407"/>
    </location>
</feature>
<proteinExistence type="predicted"/>
<evidence type="ECO:0000256" key="2">
    <source>
        <dbReference type="ARBA" id="ARBA00022475"/>
    </source>
</evidence>
<feature type="transmembrane region" description="Helical" evidence="6">
    <location>
        <begin position="331"/>
        <end position="351"/>
    </location>
</feature>
<feature type="transmembrane region" description="Helical" evidence="6">
    <location>
        <begin position="122"/>
        <end position="142"/>
    </location>
</feature>
<keyword evidence="3 6" id="KW-0812">Transmembrane</keyword>
<feature type="transmembrane region" description="Helical" evidence="6">
    <location>
        <begin position="233"/>
        <end position="256"/>
    </location>
</feature>
<comment type="subcellular location">
    <subcellularLocation>
        <location evidence="1">Cell membrane</location>
        <topology evidence="1">Multi-pass membrane protein</topology>
    </subcellularLocation>
</comment>
<dbReference type="Proteomes" id="UP000317289">
    <property type="component" value="Unassembled WGS sequence"/>
</dbReference>
<dbReference type="InterPro" id="IPR050833">
    <property type="entry name" value="Poly_Biosynth_Transport"/>
</dbReference>
<dbReference type="Pfam" id="PF01943">
    <property type="entry name" value="Polysacc_synt"/>
    <property type="match status" value="1"/>
</dbReference>
<feature type="transmembrane region" description="Helical" evidence="6">
    <location>
        <begin position="46"/>
        <end position="67"/>
    </location>
</feature>
<feature type="transmembrane region" description="Helical" evidence="6">
    <location>
        <begin position="12"/>
        <end position="34"/>
    </location>
</feature>
<sequence length="416" mass="46778">MNFKKIKLNSSLISNFFSLLILQGANYIFPLLTVPYLFRTLGVDTFGLVSFATAFAQYFILLTDFGFNLYGVQYISAKRDDKELRDTFFVNVVVTQLLLFLASLIILFLIIFSFDKFYTDRWLYLLSFGTVFGSVLMPIWFFQGIEQMKYITKINIVTRTLAIVPIFFCVKSEKDFLMVPFFYGLGSIASGVIALYVAKNRFNVNLDFAKASVVGIKECLKESSQFFVSRISVSLYTVSNSFVLGLVLGNAAVGYYAAAEKLYLAIQNVYSPLVNALYPYMVKTKNKIVFKKIYVVVVVINCIVLPICIFNADFILSIIYKNVAIESVTVFKILLGVCMVTIPSILLGYPFLGAFGHAKFTNFTVIVASIFHISILALLLIFNSITIYTVATLVIATESVVLGLRLWGIKKYSFVS</sequence>
<evidence type="ECO:0000313" key="9">
    <source>
        <dbReference type="Proteomes" id="UP000317289"/>
    </source>
</evidence>
<feature type="transmembrane region" description="Helical" evidence="6">
    <location>
        <begin position="293"/>
        <end position="319"/>
    </location>
</feature>
<dbReference type="PANTHER" id="PTHR30250:SF11">
    <property type="entry name" value="O-ANTIGEN TRANSPORTER-RELATED"/>
    <property type="match status" value="1"/>
</dbReference>
<evidence type="ECO:0000256" key="3">
    <source>
        <dbReference type="ARBA" id="ARBA00022692"/>
    </source>
</evidence>
<accession>A0A521DTU0</accession>
<dbReference type="OrthoDB" id="9815702at2"/>
<evidence type="ECO:0000256" key="6">
    <source>
        <dbReference type="SAM" id="Phobius"/>
    </source>
</evidence>
<dbReference type="EMBL" id="FXTA01000003">
    <property type="protein sequence ID" value="SMO75173.1"/>
    <property type="molecule type" value="Genomic_DNA"/>
</dbReference>
<dbReference type="PANTHER" id="PTHR30250">
    <property type="entry name" value="PST FAMILY PREDICTED COLANIC ACID TRANSPORTER"/>
    <property type="match status" value="1"/>
</dbReference>
<dbReference type="GO" id="GO:0005886">
    <property type="term" value="C:plasma membrane"/>
    <property type="evidence" value="ECO:0007669"/>
    <property type="project" value="UniProtKB-SubCell"/>
</dbReference>
<gene>
    <name evidence="7" type="ORF">GJU42_09375</name>
    <name evidence="8" type="ORF">SAMN06265349_103586</name>
</gene>
<feature type="transmembrane region" description="Helical" evidence="6">
    <location>
        <begin position="88"/>
        <end position="110"/>
    </location>
</feature>
<dbReference type="RefSeq" id="WP_142451218.1">
    <property type="nucleotide sequence ID" value="NZ_FXTA01000003.1"/>
</dbReference>
<keyword evidence="2" id="KW-1003">Cell membrane</keyword>
<dbReference type="AlphaFoldDB" id="A0A521DTU0"/>
<keyword evidence="4 6" id="KW-1133">Transmembrane helix</keyword>
<feature type="transmembrane region" description="Helical" evidence="6">
    <location>
        <begin position="176"/>
        <end position="198"/>
    </location>
</feature>
<name>A0A521DTU0_9FLAO</name>
<dbReference type="EMBL" id="WKKG01000004">
    <property type="protein sequence ID" value="MRX68166.1"/>
    <property type="molecule type" value="Genomic_DNA"/>
</dbReference>
<keyword evidence="10" id="KW-1185">Reference proteome</keyword>
<evidence type="ECO:0000313" key="8">
    <source>
        <dbReference type="EMBL" id="SMO75173.1"/>
    </source>
</evidence>
<protein>
    <submittedName>
        <fullName evidence="7">Oligosaccharide flippase family protein</fullName>
    </submittedName>
    <submittedName>
        <fullName evidence="8">Polysaccharide transporter, PST family</fullName>
    </submittedName>
</protein>
<evidence type="ECO:0000256" key="4">
    <source>
        <dbReference type="ARBA" id="ARBA00022989"/>
    </source>
</evidence>
<feature type="transmembrane region" description="Helical" evidence="6">
    <location>
        <begin position="363"/>
        <end position="381"/>
    </location>
</feature>
<reference evidence="7 10" key="2">
    <citation type="submission" date="2019-11" db="EMBL/GenBank/DDBJ databases">
        <title>Flavobacterium resistens genome.</title>
        <authorList>
            <person name="Wilson V.M."/>
            <person name="Newman J.D."/>
        </authorList>
    </citation>
    <scope>NUCLEOTIDE SEQUENCE [LARGE SCALE GENOMIC DNA]</scope>
    <source>
        <strain evidence="7 10">DSM 19382</strain>
    </source>
</reference>
<reference evidence="8 9" key="1">
    <citation type="submission" date="2017-05" db="EMBL/GenBank/DDBJ databases">
        <authorList>
            <person name="Varghese N."/>
            <person name="Submissions S."/>
        </authorList>
    </citation>
    <scope>NUCLEOTIDE SEQUENCE [LARGE SCALE GENOMIC DNA]</scope>
    <source>
        <strain evidence="8 9">DSM 19382</strain>
    </source>
</reference>
<evidence type="ECO:0000256" key="1">
    <source>
        <dbReference type="ARBA" id="ARBA00004651"/>
    </source>
</evidence>
<evidence type="ECO:0000313" key="10">
    <source>
        <dbReference type="Proteomes" id="UP000468990"/>
    </source>
</evidence>
<evidence type="ECO:0000256" key="5">
    <source>
        <dbReference type="ARBA" id="ARBA00023136"/>
    </source>
</evidence>
<keyword evidence="5 6" id="KW-0472">Membrane</keyword>